<dbReference type="SUPFAM" id="SSF55874">
    <property type="entry name" value="ATPase domain of HSP90 chaperone/DNA topoisomerase II/histidine kinase"/>
    <property type="match status" value="1"/>
</dbReference>
<proteinExistence type="predicted"/>
<comment type="catalytic activity">
    <reaction evidence="1">
        <text>ATP + protein L-histidine = ADP + protein N-phospho-L-histidine.</text>
        <dbReference type="EC" id="2.7.13.3"/>
    </reaction>
</comment>
<dbReference type="InterPro" id="IPR005467">
    <property type="entry name" value="His_kinase_dom"/>
</dbReference>
<dbReference type="SMART" id="SM00448">
    <property type="entry name" value="REC"/>
    <property type="match status" value="1"/>
</dbReference>
<dbReference type="Gene3D" id="3.30.565.10">
    <property type="entry name" value="Histidine kinase-like ATPase, C-terminal domain"/>
    <property type="match status" value="1"/>
</dbReference>
<dbReference type="Gene3D" id="3.30.450.20">
    <property type="entry name" value="PAS domain"/>
    <property type="match status" value="2"/>
</dbReference>
<dbReference type="CDD" id="cd00082">
    <property type="entry name" value="HisKA"/>
    <property type="match status" value="1"/>
</dbReference>
<evidence type="ECO:0000256" key="4">
    <source>
        <dbReference type="PROSITE-ProRule" id="PRU00169"/>
    </source>
</evidence>
<feature type="modified residue" description="4-aspartylphosphate" evidence="4">
    <location>
        <position position="684"/>
    </location>
</feature>
<keyword evidence="8" id="KW-0418">Kinase</keyword>
<dbReference type="Pfam" id="PF02518">
    <property type="entry name" value="HATPase_c"/>
    <property type="match status" value="1"/>
</dbReference>
<dbReference type="CDD" id="cd17546">
    <property type="entry name" value="REC_hyHK_CKI1_RcsC-like"/>
    <property type="match status" value="1"/>
</dbReference>
<dbReference type="InterPro" id="IPR036097">
    <property type="entry name" value="HisK_dim/P_sf"/>
</dbReference>
<keyword evidence="5" id="KW-0812">Transmembrane</keyword>
<dbReference type="Gene3D" id="3.40.50.2300">
    <property type="match status" value="1"/>
</dbReference>
<feature type="transmembrane region" description="Helical" evidence="5">
    <location>
        <begin position="12"/>
        <end position="33"/>
    </location>
</feature>
<evidence type="ECO:0000313" key="9">
    <source>
        <dbReference type="Proteomes" id="UP001180825"/>
    </source>
</evidence>
<keyword evidence="9" id="KW-1185">Reference proteome</keyword>
<dbReference type="SUPFAM" id="SSF52172">
    <property type="entry name" value="CheY-like"/>
    <property type="match status" value="1"/>
</dbReference>
<dbReference type="InterPro" id="IPR003661">
    <property type="entry name" value="HisK_dim/P_dom"/>
</dbReference>
<dbReference type="SUPFAM" id="SSF47384">
    <property type="entry name" value="Homodimeric domain of signal transducing histidine kinase"/>
    <property type="match status" value="1"/>
</dbReference>
<dbReference type="SMART" id="SM00387">
    <property type="entry name" value="HATPase_c"/>
    <property type="match status" value="1"/>
</dbReference>
<protein>
    <recommendedName>
        <fullName evidence="2">histidine kinase</fullName>
        <ecNumber evidence="2">2.7.13.3</ecNumber>
    </recommendedName>
</protein>
<organism evidence="8 9">
    <name type="scientific">Roseateles asaccharophilus</name>
    <dbReference type="NCBI Taxonomy" id="582607"/>
    <lineage>
        <taxon>Bacteria</taxon>
        <taxon>Pseudomonadati</taxon>
        <taxon>Pseudomonadota</taxon>
        <taxon>Betaproteobacteria</taxon>
        <taxon>Burkholderiales</taxon>
        <taxon>Sphaerotilaceae</taxon>
        <taxon>Roseateles</taxon>
    </lineage>
</organism>
<evidence type="ECO:0000256" key="5">
    <source>
        <dbReference type="SAM" id="Phobius"/>
    </source>
</evidence>
<dbReference type="PROSITE" id="PS50109">
    <property type="entry name" value="HIS_KIN"/>
    <property type="match status" value="1"/>
</dbReference>
<dbReference type="Gene3D" id="1.10.287.130">
    <property type="match status" value="1"/>
</dbReference>
<dbReference type="InterPro" id="IPR001789">
    <property type="entry name" value="Sig_transdc_resp-reg_receiver"/>
</dbReference>
<dbReference type="PANTHER" id="PTHR45339">
    <property type="entry name" value="HYBRID SIGNAL TRANSDUCTION HISTIDINE KINASE J"/>
    <property type="match status" value="1"/>
</dbReference>
<dbReference type="RefSeq" id="WP_310327629.1">
    <property type="nucleotide sequence ID" value="NZ_JAVDXV010000003.1"/>
</dbReference>
<sequence length="758" mass="82331">MAFRGPDASSQAIRWLGVTLVALLCIVAAAGTWRLREAAVVNAKAHSDDRAIALAAHATQVFSAAQFLLDNIITEVGRASPTSTQQLRELFGGRSTFELLKVREQGFPAIEVVSLFDAEGQLIVFSRRHPAPNINISDRESYTVPRAGHKRAFITSAVRNRANGAWTFYMVRRLESQSGEFIGVVQVGLSAAYFSQFYEELRAQPNLRQRGQPDDGVTITLLRDDGAVLARAPFDERVIGHRLAGEGNYGGARGVTDLPGASTIALARPWDAAAETADHSLVSQHRADGYPVLAAVAMHESVYLRDWRAQAMAIGVSTLVAVLCLIAVFVSITRSLQRRERQMAENQQLRIEAESANRAKSEFLATMSHEIRTPMNGILGTADLLARTSLDPHQEQLARTLLSSGRILLGIINDILDISKIEAGELQFSPAPFSPRELASDVRDLFVSYASNKGLHLALEVHDDVPSVVVGDAGRIRQVLVNLVSNAIKFSQAGSVTIKVLMPDDVPGRSAGQNDSDVVTLRIEVDDTGGGIPAAARERLFRPFTQADSSVGRRFGGTGLGLAISQRLVLLMGGAIDYRSTLGRGTCFWFDLPLVRTEQPAEDLAPPTPDLHERFANSGAAPLTPAPEPRHFGRHVLVVEDDAVNSMIAEAQLATMGCSCDVAFDGEEALACLRKNEYDLVLMDCMLPGLSGYDVTQQWRAEERATGRPRLPIVALTANALSSNIEQCQAAGMDDYLTKPCTVEKLETVLNRWLRVGV</sequence>
<dbReference type="PANTHER" id="PTHR45339:SF6">
    <property type="entry name" value="SENSORY HISTIDINE PROTEIN KINASE"/>
    <property type="match status" value="1"/>
</dbReference>
<gene>
    <name evidence="8" type="ORF">J2X21_001855</name>
</gene>
<dbReference type="CDD" id="cd12914">
    <property type="entry name" value="PDC1_DGC_like"/>
    <property type="match status" value="1"/>
</dbReference>
<dbReference type="Pfam" id="PF00072">
    <property type="entry name" value="Response_reg"/>
    <property type="match status" value="1"/>
</dbReference>
<dbReference type="InterPro" id="IPR036890">
    <property type="entry name" value="HATPase_C_sf"/>
</dbReference>
<feature type="domain" description="Response regulatory" evidence="7">
    <location>
        <begin position="635"/>
        <end position="754"/>
    </location>
</feature>
<evidence type="ECO:0000256" key="3">
    <source>
        <dbReference type="ARBA" id="ARBA00022553"/>
    </source>
</evidence>
<dbReference type="PRINTS" id="PR00344">
    <property type="entry name" value="BCTRLSENSOR"/>
</dbReference>
<evidence type="ECO:0000259" key="6">
    <source>
        <dbReference type="PROSITE" id="PS50109"/>
    </source>
</evidence>
<dbReference type="CDD" id="cd12915">
    <property type="entry name" value="PDC2_DGC_like"/>
    <property type="match status" value="1"/>
</dbReference>
<name>A0ABU2A699_9BURK</name>
<evidence type="ECO:0000313" key="8">
    <source>
        <dbReference type="EMBL" id="MDR7332722.1"/>
    </source>
</evidence>
<dbReference type="EC" id="2.7.13.3" evidence="2"/>
<keyword evidence="5" id="KW-0472">Membrane</keyword>
<feature type="domain" description="Histidine kinase" evidence="6">
    <location>
        <begin position="366"/>
        <end position="596"/>
    </location>
</feature>
<dbReference type="InterPro" id="IPR003594">
    <property type="entry name" value="HATPase_dom"/>
</dbReference>
<dbReference type="PROSITE" id="PS50110">
    <property type="entry name" value="RESPONSE_REGULATORY"/>
    <property type="match status" value="1"/>
</dbReference>
<dbReference type="EMBL" id="JAVDXV010000003">
    <property type="protein sequence ID" value="MDR7332722.1"/>
    <property type="molecule type" value="Genomic_DNA"/>
</dbReference>
<dbReference type="Proteomes" id="UP001180825">
    <property type="component" value="Unassembled WGS sequence"/>
</dbReference>
<keyword evidence="3 4" id="KW-0597">Phosphoprotein</keyword>
<keyword evidence="5" id="KW-1133">Transmembrane helix</keyword>
<dbReference type="InterPro" id="IPR011006">
    <property type="entry name" value="CheY-like_superfamily"/>
</dbReference>
<comment type="caution">
    <text evidence="8">The sequence shown here is derived from an EMBL/GenBank/DDBJ whole genome shotgun (WGS) entry which is preliminary data.</text>
</comment>
<evidence type="ECO:0000256" key="2">
    <source>
        <dbReference type="ARBA" id="ARBA00012438"/>
    </source>
</evidence>
<dbReference type="Pfam" id="PF00512">
    <property type="entry name" value="HisKA"/>
    <property type="match status" value="1"/>
</dbReference>
<dbReference type="InterPro" id="IPR004358">
    <property type="entry name" value="Sig_transdc_His_kin-like_C"/>
</dbReference>
<feature type="transmembrane region" description="Helical" evidence="5">
    <location>
        <begin position="311"/>
        <end position="333"/>
    </location>
</feature>
<dbReference type="CDD" id="cd16922">
    <property type="entry name" value="HATPase_EvgS-ArcB-TorS-like"/>
    <property type="match status" value="1"/>
</dbReference>
<reference evidence="8 9" key="1">
    <citation type="submission" date="2023-07" db="EMBL/GenBank/DDBJ databases">
        <title>Sorghum-associated microbial communities from plants grown in Nebraska, USA.</title>
        <authorList>
            <person name="Schachtman D."/>
        </authorList>
    </citation>
    <scope>NUCLEOTIDE SEQUENCE [LARGE SCALE GENOMIC DNA]</scope>
    <source>
        <strain evidence="8 9">BE316</strain>
    </source>
</reference>
<dbReference type="SMART" id="SM00388">
    <property type="entry name" value="HisKA"/>
    <property type="match status" value="1"/>
</dbReference>
<dbReference type="GO" id="GO:0016301">
    <property type="term" value="F:kinase activity"/>
    <property type="evidence" value="ECO:0007669"/>
    <property type="project" value="UniProtKB-KW"/>
</dbReference>
<evidence type="ECO:0000256" key="1">
    <source>
        <dbReference type="ARBA" id="ARBA00000085"/>
    </source>
</evidence>
<keyword evidence="8" id="KW-0808">Transferase</keyword>
<evidence type="ECO:0000259" key="7">
    <source>
        <dbReference type="PROSITE" id="PS50110"/>
    </source>
</evidence>
<accession>A0ABU2A699</accession>